<feature type="compositionally biased region" description="Polar residues" evidence="9">
    <location>
        <begin position="501"/>
        <end position="514"/>
    </location>
</feature>
<evidence type="ECO:0000256" key="5">
    <source>
        <dbReference type="ARBA" id="ARBA00022833"/>
    </source>
</evidence>
<dbReference type="PROSITE" id="PS50294">
    <property type="entry name" value="WD_REPEATS_REGION"/>
    <property type="match status" value="1"/>
</dbReference>
<feature type="non-terminal residue" evidence="11">
    <location>
        <position position="994"/>
    </location>
</feature>
<dbReference type="AlphaFoldDB" id="A0A9N9B7E5"/>
<gene>
    <name evidence="11" type="ORF">ALEPTO_LOCUS6121</name>
</gene>
<dbReference type="GO" id="GO:0008270">
    <property type="term" value="F:zinc ion binding"/>
    <property type="evidence" value="ECO:0007669"/>
    <property type="project" value="UniProtKB-KW"/>
</dbReference>
<dbReference type="SUPFAM" id="SSF57850">
    <property type="entry name" value="RING/U-box"/>
    <property type="match status" value="1"/>
</dbReference>
<feature type="repeat" description="WD" evidence="7">
    <location>
        <begin position="760"/>
        <end position="802"/>
    </location>
</feature>
<organism evidence="11 12">
    <name type="scientific">Ambispora leptoticha</name>
    <dbReference type="NCBI Taxonomy" id="144679"/>
    <lineage>
        <taxon>Eukaryota</taxon>
        <taxon>Fungi</taxon>
        <taxon>Fungi incertae sedis</taxon>
        <taxon>Mucoromycota</taxon>
        <taxon>Glomeromycotina</taxon>
        <taxon>Glomeromycetes</taxon>
        <taxon>Archaeosporales</taxon>
        <taxon>Ambisporaceae</taxon>
        <taxon>Ambispora</taxon>
    </lineage>
</organism>
<proteinExistence type="predicted"/>
<keyword evidence="4 6" id="KW-0863">Zinc-finger</keyword>
<evidence type="ECO:0000256" key="1">
    <source>
        <dbReference type="ARBA" id="ARBA00022574"/>
    </source>
</evidence>
<dbReference type="Pfam" id="PF13923">
    <property type="entry name" value="zf-C3HC4_2"/>
    <property type="match status" value="1"/>
</dbReference>
<dbReference type="SMART" id="SM00184">
    <property type="entry name" value="RING"/>
    <property type="match status" value="1"/>
</dbReference>
<dbReference type="PROSITE" id="PS50089">
    <property type="entry name" value="ZF_RING_2"/>
    <property type="match status" value="1"/>
</dbReference>
<feature type="compositionally biased region" description="Polar residues" evidence="9">
    <location>
        <begin position="263"/>
        <end position="273"/>
    </location>
</feature>
<feature type="region of interest" description="Disordered" evidence="9">
    <location>
        <begin position="182"/>
        <end position="311"/>
    </location>
</feature>
<evidence type="ECO:0000256" key="4">
    <source>
        <dbReference type="ARBA" id="ARBA00022771"/>
    </source>
</evidence>
<dbReference type="CDD" id="cd00200">
    <property type="entry name" value="WD40"/>
    <property type="match status" value="1"/>
</dbReference>
<dbReference type="GO" id="GO:0043161">
    <property type="term" value="P:proteasome-mediated ubiquitin-dependent protein catabolic process"/>
    <property type="evidence" value="ECO:0007669"/>
    <property type="project" value="TreeGrafter"/>
</dbReference>
<keyword evidence="1 7" id="KW-0853">WD repeat</keyword>
<evidence type="ECO:0000256" key="7">
    <source>
        <dbReference type="PROSITE-ProRule" id="PRU00221"/>
    </source>
</evidence>
<evidence type="ECO:0000313" key="12">
    <source>
        <dbReference type="Proteomes" id="UP000789508"/>
    </source>
</evidence>
<dbReference type="GO" id="GO:0061630">
    <property type="term" value="F:ubiquitin protein ligase activity"/>
    <property type="evidence" value="ECO:0007669"/>
    <property type="project" value="InterPro"/>
</dbReference>
<evidence type="ECO:0000256" key="6">
    <source>
        <dbReference type="PROSITE-ProRule" id="PRU00175"/>
    </source>
</evidence>
<feature type="repeat" description="WD" evidence="7">
    <location>
        <begin position="846"/>
        <end position="886"/>
    </location>
</feature>
<dbReference type="Gene3D" id="2.130.10.10">
    <property type="entry name" value="YVTN repeat-like/Quinoprotein amine dehydrogenase"/>
    <property type="match status" value="1"/>
</dbReference>
<dbReference type="PROSITE" id="PS00518">
    <property type="entry name" value="ZF_RING_1"/>
    <property type="match status" value="1"/>
</dbReference>
<feature type="domain" description="RING-type" evidence="10">
    <location>
        <begin position="336"/>
        <end position="373"/>
    </location>
</feature>
<dbReference type="InterPro" id="IPR015943">
    <property type="entry name" value="WD40/YVTN_repeat-like_dom_sf"/>
</dbReference>
<keyword evidence="5" id="KW-0862">Zinc</keyword>
<keyword evidence="12" id="KW-1185">Reference proteome</keyword>
<dbReference type="OrthoDB" id="273771at2759"/>
<dbReference type="InterPro" id="IPR001841">
    <property type="entry name" value="Znf_RING"/>
</dbReference>
<dbReference type="Pfam" id="PF00400">
    <property type="entry name" value="WD40"/>
    <property type="match status" value="3"/>
</dbReference>
<evidence type="ECO:0000256" key="9">
    <source>
        <dbReference type="SAM" id="MobiDB-lite"/>
    </source>
</evidence>
<feature type="compositionally biased region" description="Polar residues" evidence="9">
    <location>
        <begin position="182"/>
        <end position="199"/>
    </location>
</feature>
<sequence>DQSAEIGGEITERDQMSITTNLHLDNSVPMNDNNNSPLPSLEDPLLLNNDAVETSIANNMLNSNDSISVSNASYSNKVPIYSQSPIHNDVLGQLSSPREDSIPSFIDASNVAEGSPPYLNASSPTGDAASFMDIAKLTEAPLSFMKSANSSENSNSSAYINQPNNETAFLRGNARTSFNSQSILTKESSPSFNNNTSNQIDDHPSKIYIPPSPRSYETTNSYIPPRNNFDNTPVQNYNETTIENSLVSNDPYNENQGLLDDITSPTSSGGTLNSTAQSSSSSSRPISVLSAQNVPRTPRADMNLPSQVPFTTAPTASINKDAIQQQNPPNIDEFLCPICLQIIKEAFMGRCGHSFCYVCIVEHLDRKKDCPTCGAHLMRDQIFPNFLLNRLLEKASAIATNQYELTPPTQTQQMKEKIMSTDLSVEDIDAMLITLLAKKHKMESAEKELELDVLADFLSNMKSKKEKKLELLTKELECIDKDLTITHEKLKSLGQQQQQQSFIDSSTYEENTRETSNNYIGAQVPNDAAEADVPDGEPHQQGNARSQSSKKRKHTEMEDSGIEGSLIFEKAPSETLDQRLFAKKKRVREHFEDLESCYLSYRLQDTDPQEGGLSKFSDTLSSFTRYGQFRLVNTLRYGDLFGSSSIVSSIEFDRDDEYFATAGVTKKIKIFEYGNIERQLVGASLGYNNNNASASVRDNMLNQRKIMDTYLHYPIKEMTCKSKISCLSWNTYIKAQIASADYDGVVSLWDVNTGMQVMSFDEHEKRAWSVDFSRMDPTKLASGSDDTKVKIWSTTERHSVFTIESKANICCVKFNPDISHYIAFGSADHHVHYYDLRHTREPVFVYKGHRKAVSYVKFLGSNEFVSASTDSTLRLWDTNTNSCVRTFTGHVNEKNFVGLTTTADWIACGSEDNSVFAYYKNLCQPVVRFNFGSINNVTGEETPESDASLFVSSVCWKKNSNTVLAANSQGTIKIKAILASIRNFQNAQMGLHYE</sequence>
<reference evidence="11" key="1">
    <citation type="submission" date="2021-06" db="EMBL/GenBank/DDBJ databases">
        <authorList>
            <person name="Kallberg Y."/>
            <person name="Tangrot J."/>
            <person name="Rosling A."/>
        </authorList>
    </citation>
    <scope>NUCLEOTIDE SEQUENCE</scope>
    <source>
        <strain evidence="11">FL130A</strain>
    </source>
</reference>
<keyword evidence="2" id="KW-0479">Metal-binding</keyword>
<keyword evidence="3" id="KW-0677">Repeat</keyword>
<feature type="region of interest" description="Disordered" evidence="9">
    <location>
        <begin position="494"/>
        <end position="514"/>
    </location>
</feature>
<name>A0A9N9B7E5_9GLOM</name>
<feature type="compositionally biased region" description="Polar residues" evidence="9">
    <location>
        <begin position="215"/>
        <end position="256"/>
    </location>
</feature>
<protein>
    <submittedName>
        <fullName evidence="11">10038_t:CDS:1</fullName>
    </submittedName>
</protein>
<feature type="repeat" description="WD" evidence="7">
    <location>
        <begin position="737"/>
        <end position="759"/>
    </location>
</feature>
<dbReference type="PANTHER" id="PTHR44080">
    <property type="entry name" value="E3 UBIQUITIN-PROTEIN LIGASE COP1"/>
    <property type="match status" value="1"/>
</dbReference>
<dbReference type="InterPro" id="IPR020472">
    <property type="entry name" value="WD40_PAC1"/>
</dbReference>
<evidence type="ECO:0000256" key="8">
    <source>
        <dbReference type="SAM" id="Coils"/>
    </source>
</evidence>
<dbReference type="InterPro" id="IPR042755">
    <property type="entry name" value="COP1"/>
</dbReference>
<dbReference type="PANTHER" id="PTHR44080:SF1">
    <property type="entry name" value="E3 UBIQUITIN-PROTEIN LIGASE COP1"/>
    <property type="match status" value="1"/>
</dbReference>
<dbReference type="InterPro" id="IPR001680">
    <property type="entry name" value="WD40_rpt"/>
</dbReference>
<dbReference type="InterPro" id="IPR017907">
    <property type="entry name" value="Znf_RING_CS"/>
</dbReference>
<dbReference type="PRINTS" id="PR00320">
    <property type="entry name" value="GPROTEINBRPT"/>
</dbReference>
<dbReference type="SUPFAM" id="SSF50978">
    <property type="entry name" value="WD40 repeat-like"/>
    <property type="match status" value="1"/>
</dbReference>
<dbReference type="Proteomes" id="UP000789508">
    <property type="component" value="Unassembled WGS sequence"/>
</dbReference>
<feature type="region of interest" description="Disordered" evidence="9">
    <location>
        <begin position="528"/>
        <end position="566"/>
    </location>
</feature>
<evidence type="ECO:0000313" key="11">
    <source>
        <dbReference type="EMBL" id="CAG8556200.1"/>
    </source>
</evidence>
<dbReference type="CDD" id="cd16504">
    <property type="entry name" value="RING-HC_COP1"/>
    <property type="match status" value="1"/>
</dbReference>
<dbReference type="EMBL" id="CAJVPS010001971">
    <property type="protein sequence ID" value="CAG8556200.1"/>
    <property type="molecule type" value="Genomic_DNA"/>
</dbReference>
<accession>A0A9N9B7E5</accession>
<dbReference type="InterPro" id="IPR013083">
    <property type="entry name" value="Znf_RING/FYVE/PHD"/>
</dbReference>
<dbReference type="Gene3D" id="3.30.40.10">
    <property type="entry name" value="Zinc/RING finger domain, C3HC4 (zinc finger)"/>
    <property type="match status" value="1"/>
</dbReference>
<keyword evidence="8" id="KW-0175">Coiled coil</keyword>
<evidence type="ECO:0000256" key="3">
    <source>
        <dbReference type="ARBA" id="ARBA00022737"/>
    </source>
</evidence>
<dbReference type="PROSITE" id="PS50082">
    <property type="entry name" value="WD_REPEATS_2"/>
    <property type="match status" value="3"/>
</dbReference>
<dbReference type="InterPro" id="IPR036322">
    <property type="entry name" value="WD40_repeat_dom_sf"/>
</dbReference>
<comment type="caution">
    <text evidence="11">The sequence shown here is derived from an EMBL/GenBank/DDBJ whole genome shotgun (WGS) entry which is preliminary data.</text>
</comment>
<evidence type="ECO:0000256" key="2">
    <source>
        <dbReference type="ARBA" id="ARBA00022723"/>
    </source>
</evidence>
<evidence type="ECO:0000259" key="10">
    <source>
        <dbReference type="PROSITE" id="PS50089"/>
    </source>
</evidence>
<dbReference type="SMART" id="SM00320">
    <property type="entry name" value="WD40"/>
    <property type="match status" value="6"/>
</dbReference>
<feature type="coiled-coil region" evidence="8">
    <location>
        <begin position="455"/>
        <end position="482"/>
    </location>
</feature>
<feature type="compositionally biased region" description="Low complexity" evidence="9">
    <location>
        <begin position="274"/>
        <end position="290"/>
    </location>
</feature>